<reference evidence="9" key="1">
    <citation type="submission" date="2019-10" db="EMBL/GenBank/DDBJ databases">
        <title>Conservation and host-specific expression of non-tandemly repeated heterogenous ribosome RNA gene in arbuscular mycorrhizal fungi.</title>
        <authorList>
            <person name="Maeda T."/>
            <person name="Kobayashi Y."/>
            <person name="Nakagawa T."/>
            <person name="Ezawa T."/>
            <person name="Yamaguchi K."/>
            <person name="Bino T."/>
            <person name="Nishimoto Y."/>
            <person name="Shigenobu S."/>
            <person name="Kawaguchi M."/>
        </authorList>
    </citation>
    <scope>NUCLEOTIDE SEQUENCE</scope>
    <source>
        <strain evidence="9">HR1</strain>
    </source>
</reference>
<name>A0A8H3L0V6_9GLOM</name>
<dbReference type="InterPro" id="IPR004182">
    <property type="entry name" value="GRAM"/>
</dbReference>
<evidence type="ECO:0000256" key="2">
    <source>
        <dbReference type="ARBA" id="ARBA00006582"/>
    </source>
</evidence>
<sequence length="489" mass="56033">MDTTDDATNSTTTTNDQNVSLNQSSNGYTSGLISLDTPPSKTNEDNSIIEKRILKNNRLRKGRISCLNIIKDDGTIITGYALAHPKRNKDFHSHFKEIPQNEHLVNNFSCALQKERILSHGMMFISLYHVCFHSNILGWVNRIVIPFSEIREIEKKMTAFLIPNAIQITTKDAKYTFTSFLSRDTVYELLTKIRDCSDYSDSNNERDSNCPDDYDTDAPGTCAEEDFKRTIEKIYNLLYTSGFAAEYLKENNDNVNIGEWTKDDEGKLFRQSNYTKRLGRTPGLKSTKCYIKDEILHQDFDNYVTILTSTSSPDVPSGGIFIVKTRTCIMWADLNVTRVIVTSTVEFSGHTILKSTIEKKSLEGQLLFYTEFEMAIRKYISQNLAEFDSETSSLLDEKTDEEKGEEVKDPEMKEKEDKTRLNNEDKNSKKFKFKMPSIETLVVIVLLLTLIFNIYVLTSIRNVNAKVEYIEGQAEADDSFLDERIRENL</sequence>
<feature type="transmembrane region" description="Helical" evidence="7">
    <location>
        <begin position="438"/>
        <end position="457"/>
    </location>
</feature>
<dbReference type="GO" id="GO:0005789">
    <property type="term" value="C:endoplasmic reticulum membrane"/>
    <property type="evidence" value="ECO:0007669"/>
    <property type="project" value="TreeGrafter"/>
</dbReference>
<evidence type="ECO:0000259" key="8">
    <source>
        <dbReference type="PROSITE" id="PS51778"/>
    </source>
</evidence>
<dbReference type="PANTHER" id="PTHR23319">
    <property type="entry name" value="GRAM DOMAIN CONTAINING 1B, ISOFORM E"/>
    <property type="match status" value="1"/>
</dbReference>
<feature type="region of interest" description="Disordered" evidence="6">
    <location>
        <begin position="391"/>
        <end position="422"/>
    </location>
</feature>
<dbReference type="InterPro" id="IPR031968">
    <property type="entry name" value="VASt"/>
</dbReference>
<feature type="compositionally biased region" description="Basic and acidic residues" evidence="6">
    <location>
        <begin position="395"/>
        <end position="422"/>
    </location>
</feature>
<evidence type="ECO:0000256" key="3">
    <source>
        <dbReference type="ARBA" id="ARBA00022692"/>
    </source>
</evidence>
<dbReference type="OrthoDB" id="2162691at2759"/>
<dbReference type="InterPro" id="IPR011993">
    <property type="entry name" value="PH-like_dom_sf"/>
</dbReference>
<keyword evidence="3 7" id="KW-0812">Transmembrane</keyword>
<evidence type="ECO:0000256" key="7">
    <source>
        <dbReference type="SAM" id="Phobius"/>
    </source>
</evidence>
<evidence type="ECO:0000256" key="6">
    <source>
        <dbReference type="SAM" id="MobiDB-lite"/>
    </source>
</evidence>
<keyword evidence="4 7" id="KW-1133">Transmembrane helix</keyword>
<dbReference type="EMBL" id="BLAL01000034">
    <property type="protein sequence ID" value="GES77860.1"/>
    <property type="molecule type" value="Genomic_DNA"/>
</dbReference>
<feature type="compositionally biased region" description="Polar residues" evidence="6">
    <location>
        <begin position="17"/>
        <end position="41"/>
    </location>
</feature>
<feature type="region of interest" description="Disordered" evidence="6">
    <location>
        <begin position="1"/>
        <end position="44"/>
    </location>
</feature>
<dbReference type="CDD" id="cd13220">
    <property type="entry name" value="PH-GRAM_GRAMDC"/>
    <property type="match status" value="1"/>
</dbReference>
<feature type="domain" description="VASt" evidence="8">
    <location>
        <begin position="218"/>
        <end position="384"/>
    </location>
</feature>
<dbReference type="Proteomes" id="UP000615446">
    <property type="component" value="Unassembled WGS sequence"/>
</dbReference>
<dbReference type="GO" id="GO:0005886">
    <property type="term" value="C:plasma membrane"/>
    <property type="evidence" value="ECO:0007669"/>
    <property type="project" value="TreeGrafter"/>
</dbReference>
<evidence type="ECO:0000313" key="9">
    <source>
        <dbReference type="EMBL" id="GES77860.1"/>
    </source>
</evidence>
<dbReference type="PANTHER" id="PTHR23319:SF4">
    <property type="entry name" value="GRAM DOMAIN CONTAINING 1B, ISOFORM E"/>
    <property type="match status" value="1"/>
</dbReference>
<feature type="compositionally biased region" description="Low complexity" evidence="6">
    <location>
        <begin position="1"/>
        <end position="16"/>
    </location>
</feature>
<evidence type="ECO:0000256" key="1">
    <source>
        <dbReference type="ARBA" id="ARBA00004167"/>
    </source>
</evidence>
<gene>
    <name evidence="9" type="ORF">RCL2_000519300</name>
</gene>
<dbReference type="Pfam" id="PF16016">
    <property type="entry name" value="VASt"/>
    <property type="match status" value="1"/>
</dbReference>
<dbReference type="GO" id="GO:0032934">
    <property type="term" value="F:sterol binding"/>
    <property type="evidence" value="ECO:0007669"/>
    <property type="project" value="TreeGrafter"/>
</dbReference>
<dbReference type="AlphaFoldDB" id="A0A8H3L0V6"/>
<evidence type="ECO:0000256" key="5">
    <source>
        <dbReference type="ARBA" id="ARBA00023136"/>
    </source>
</evidence>
<dbReference type="PROSITE" id="PS51778">
    <property type="entry name" value="VAST"/>
    <property type="match status" value="1"/>
</dbReference>
<organism evidence="9 10">
    <name type="scientific">Rhizophagus clarus</name>
    <dbReference type="NCBI Taxonomy" id="94130"/>
    <lineage>
        <taxon>Eukaryota</taxon>
        <taxon>Fungi</taxon>
        <taxon>Fungi incertae sedis</taxon>
        <taxon>Mucoromycota</taxon>
        <taxon>Glomeromycotina</taxon>
        <taxon>Glomeromycetes</taxon>
        <taxon>Glomerales</taxon>
        <taxon>Glomeraceae</taxon>
        <taxon>Rhizophagus</taxon>
    </lineage>
</organism>
<comment type="similarity">
    <text evidence="2">Belongs to the YSP2 family.</text>
</comment>
<dbReference type="GO" id="GO:0032366">
    <property type="term" value="P:intracellular sterol transport"/>
    <property type="evidence" value="ECO:0007669"/>
    <property type="project" value="TreeGrafter"/>
</dbReference>
<keyword evidence="5 7" id="KW-0472">Membrane</keyword>
<dbReference type="SMART" id="SM00568">
    <property type="entry name" value="GRAM"/>
    <property type="match status" value="1"/>
</dbReference>
<comment type="subcellular location">
    <subcellularLocation>
        <location evidence="1">Membrane</location>
        <topology evidence="1">Single-pass membrane protein</topology>
    </subcellularLocation>
</comment>
<dbReference type="Pfam" id="PF02893">
    <property type="entry name" value="GRAM"/>
    <property type="match status" value="1"/>
</dbReference>
<comment type="caution">
    <text evidence="9">The sequence shown here is derived from an EMBL/GenBank/DDBJ whole genome shotgun (WGS) entry which is preliminary data.</text>
</comment>
<accession>A0A8H3L0V6</accession>
<dbReference type="GO" id="GO:0120015">
    <property type="term" value="F:sterol transfer activity"/>
    <property type="evidence" value="ECO:0007669"/>
    <property type="project" value="TreeGrafter"/>
</dbReference>
<dbReference type="InterPro" id="IPR051482">
    <property type="entry name" value="Cholesterol_transport"/>
</dbReference>
<protein>
    <recommendedName>
        <fullName evidence="8">VASt domain-containing protein</fullName>
    </recommendedName>
</protein>
<evidence type="ECO:0000256" key="4">
    <source>
        <dbReference type="ARBA" id="ARBA00022989"/>
    </source>
</evidence>
<dbReference type="GO" id="GO:0140268">
    <property type="term" value="C:endoplasmic reticulum-plasma membrane contact site"/>
    <property type="evidence" value="ECO:0007669"/>
    <property type="project" value="TreeGrafter"/>
</dbReference>
<evidence type="ECO:0000313" key="10">
    <source>
        <dbReference type="Proteomes" id="UP000615446"/>
    </source>
</evidence>
<dbReference type="Gene3D" id="2.30.29.30">
    <property type="entry name" value="Pleckstrin-homology domain (PH domain)/Phosphotyrosine-binding domain (PTB)"/>
    <property type="match status" value="1"/>
</dbReference>
<proteinExistence type="inferred from homology"/>